<dbReference type="EMBL" id="DSDK01000087">
    <property type="protein sequence ID" value="HDR50279.1"/>
    <property type="molecule type" value="Genomic_DNA"/>
</dbReference>
<proteinExistence type="predicted"/>
<evidence type="ECO:0000256" key="1">
    <source>
        <dbReference type="ARBA" id="ARBA00022679"/>
    </source>
</evidence>
<dbReference type="Gene3D" id="3.40.1190.20">
    <property type="match status" value="1"/>
</dbReference>
<dbReference type="SUPFAM" id="SSF53613">
    <property type="entry name" value="Ribokinase-like"/>
    <property type="match status" value="1"/>
</dbReference>
<sequence>MTKQIEVAGVGCCLVDYLFNNITFTSEAFSRYSSKKSGDGGLTPGQLVFAEEFEKFSNQDLELAIQEITHGKPPDKVNIGGPGIVALIHAAQMLENTSCQVRFYGGRGEDEAGEYLQSSLAKTPVNTDNYKRVNGATPSTVVLSDPGFHEGTGERIFINSIGAAGNYLPGYLDDRFFASDVVVFGGTALVPVIHDNLTELLTRAKANGCVTVVNTVYDFRNQKANPHKKWPLGKSDESYRNIDLLITNHEEALRLSGKSKLKEAMEFFQKVGTGAVLVTNGAKNITLSAGESSIFRGTKPTEMPVSEAISKELNKGGSGDTTGCGDNFAGGVIASLVMQLQNGSTKINLKEAATWGIVSGGFSCFYMGGTFHQKEPGEKRQQITPYYEAYLKQIDER</sequence>
<dbReference type="PANTHER" id="PTHR10584:SF166">
    <property type="entry name" value="RIBOKINASE"/>
    <property type="match status" value="1"/>
</dbReference>
<gene>
    <name evidence="4" type="ORF">ENN90_01470</name>
</gene>
<dbReference type="Pfam" id="PF00294">
    <property type="entry name" value="PfkB"/>
    <property type="match status" value="1"/>
</dbReference>
<name>A0A831LKE0_9BACT</name>
<evidence type="ECO:0000259" key="3">
    <source>
        <dbReference type="Pfam" id="PF00294"/>
    </source>
</evidence>
<dbReference type="Proteomes" id="UP000886047">
    <property type="component" value="Unassembled WGS sequence"/>
</dbReference>
<protein>
    <submittedName>
        <fullName evidence="4">Carbohydrate kinase family protein</fullName>
    </submittedName>
</protein>
<dbReference type="InterPro" id="IPR011611">
    <property type="entry name" value="PfkB_dom"/>
</dbReference>
<keyword evidence="2 4" id="KW-0418">Kinase</keyword>
<evidence type="ECO:0000256" key="2">
    <source>
        <dbReference type="ARBA" id="ARBA00022777"/>
    </source>
</evidence>
<dbReference type="PANTHER" id="PTHR10584">
    <property type="entry name" value="SUGAR KINASE"/>
    <property type="match status" value="1"/>
</dbReference>
<dbReference type="AlphaFoldDB" id="A0A831LKE0"/>
<dbReference type="InterPro" id="IPR029056">
    <property type="entry name" value="Ribokinase-like"/>
</dbReference>
<feature type="domain" description="Carbohydrate kinase PfkB" evidence="3">
    <location>
        <begin position="79"/>
        <end position="369"/>
    </location>
</feature>
<keyword evidence="1" id="KW-0808">Transferase</keyword>
<comment type="caution">
    <text evidence="4">The sequence shown here is derived from an EMBL/GenBank/DDBJ whole genome shotgun (WGS) entry which is preliminary data.</text>
</comment>
<dbReference type="GO" id="GO:0005829">
    <property type="term" value="C:cytosol"/>
    <property type="evidence" value="ECO:0007669"/>
    <property type="project" value="TreeGrafter"/>
</dbReference>
<reference evidence="4" key="1">
    <citation type="journal article" date="2020" name="mSystems">
        <title>Genome- and Community-Level Interaction Insights into Carbon Utilization and Element Cycling Functions of Hydrothermarchaeota in Hydrothermal Sediment.</title>
        <authorList>
            <person name="Zhou Z."/>
            <person name="Liu Y."/>
            <person name="Xu W."/>
            <person name="Pan J."/>
            <person name="Luo Z.H."/>
            <person name="Li M."/>
        </authorList>
    </citation>
    <scope>NUCLEOTIDE SEQUENCE [LARGE SCALE GENOMIC DNA]</scope>
    <source>
        <strain evidence="4">SpSt-1217</strain>
    </source>
</reference>
<organism evidence="4">
    <name type="scientific">Mariniphaga anaerophila</name>
    <dbReference type="NCBI Taxonomy" id="1484053"/>
    <lineage>
        <taxon>Bacteria</taxon>
        <taxon>Pseudomonadati</taxon>
        <taxon>Bacteroidota</taxon>
        <taxon>Bacteroidia</taxon>
        <taxon>Marinilabiliales</taxon>
        <taxon>Prolixibacteraceae</taxon>
        <taxon>Mariniphaga</taxon>
    </lineage>
</organism>
<accession>A0A831LKE0</accession>
<dbReference type="GO" id="GO:0016301">
    <property type="term" value="F:kinase activity"/>
    <property type="evidence" value="ECO:0007669"/>
    <property type="project" value="UniProtKB-KW"/>
</dbReference>
<evidence type="ECO:0000313" key="4">
    <source>
        <dbReference type="EMBL" id="HDR50279.1"/>
    </source>
</evidence>